<protein>
    <submittedName>
        <fullName evidence="2">DUF1127 domain-containing protein</fullName>
    </submittedName>
</protein>
<dbReference type="Proteomes" id="UP000660885">
    <property type="component" value="Unassembled WGS sequence"/>
</dbReference>
<comment type="caution">
    <text evidence="2">The sequence shown here is derived from an EMBL/GenBank/DDBJ whole genome shotgun (WGS) entry which is preliminary data.</text>
</comment>
<dbReference type="RefSeq" id="WP_202834689.1">
    <property type="nucleotide sequence ID" value="NZ_JAETWB010000027.1"/>
</dbReference>
<gene>
    <name evidence="2" type="ORF">JMJ56_26110</name>
</gene>
<evidence type="ECO:0000313" key="2">
    <source>
        <dbReference type="EMBL" id="MBL6081471.1"/>
    </source>
</evidence>
<evidence type="ECO:0000313" key="3">
    <source>
        <dbReference type="Proteomes" id="UP000660885"/>
    </source>
</evidence>
<sequence>MDARMTKAEAALLLPLPRNPAAERIASLREAAGRANQAALLRGLARIADAIFGWPARARLRAELASLSERELTDIGLTRGDLDRVAHGEMRR</sequence>
<organism evidence="2 3">
    <name type="scientific">Belnapia arida</name>
    <dbReference type="NCBI Taxonomy" id="2804533"/>
    <lineage>
        <taxon>Bacteria</taxon>
        <taxon>Pseudomonadati</taxon>
        <taxon>Pseudomonadota</taxon>
        <taxon>Alphaproteobacteria</taxon>
        <taxon>Acetobacterales</taxon>
        <taxon>Roseomonadaceae</taxon>
        <taxon>Belnapia</taxon>
    </lineage>
</organism>
<dbReference type="EMBL" id="JAETWB010000027">
    <property type="protein sequence ID" value="MBL6081471.1"/>
    <property type="molecule type" value="Genomic_DNA"/>
</dbReference>
<evidence type="ECO:0000259" key="1">
    <source>
        <dbReference type="Pfam" id="PF06568"/>
    </source>
</evidence>
<feature type="domain" description="YjiS-like" evidence="1">
    <location>
        <begin position="48"/>
        <end position="82"/>
    </location>
</feature>
<reference evidence="2 3" key="1">
    <citation type="submission" date="2021-01" db="EMBL/GenBank/DDBJ databases">
        <title>Belnapia mucosa sp. nov. and Belnapia arida sp. nov., isolated from the Tabernas Desert (Almeria, Spain).</title>
        <authorList>
            <person name="Molina-Menor E."/>
            <person name="Vidal-Verdu A."/>
            <person name="Calonge A."/>
            <person name="Satari L."/>
            <person name="Pereto J."/>
            <person name="Porcar M."/>
        </authorList>
    </citation>
    <scope>NUCLEOTIDE SEQUENCE [LARGE SCALE GENOMIC DNA]</scope>
    <source>
        <strain evidence="2 3">T18</strain>
    </source>
</reference>
<name>A0ABS1U9X3_9PROT</name>
<dbReference type="Pfam" id="PF06568">
    <property type="entry name" value="YjiS-like"/>
    <property type="match status" value="1"/>
</dbReference>
<dbReference type="InterPro" id="IPR009506">
    <property type="entry name" value="YjiS-like"/>
</dbReference>
<keyword evidence="3" id="KW-1185">Reference proteome</keyword>
<proteinExistence type="predicted"/>
<accession>A0ABS1U9X3</accession>